<organism evidence="2 3">
    <name type="scientific">Marinoscillum furvescens DSM 4134</name>
    <dbReference type="NCBI Taxonomy" id="1122208"/>
    <lineage>
        <taxon>Bacteria</taxon>
        <taxon>Pseudomonadati</taxon>
        <taxon>Bacteroidota</taxon>
        <taxon>Cytophagia</taxon>
        <taxon>Cytophagales</taxon>
        <taxon>Reichenbachiellaceae</taxon>
        <taxon>Marinoscillum</taxon>
    </lineage>
</organism>
<dbReference type="CDD" id="cd00761">
    <property type="entry name" value="Glyco_tranf_GTA_type"/>
    <property type="match status" value="1"/>
</dbReference>
<evidence type="ECO:0000259" key="1">
    <source>
        <dbReference type="Pfam" id="PF00535"/>
    </source>
</evidence>
<dbReference type="EMBL" id="QREG01000012">
    <property type="protein sequence ID" value="RED97493.1"/>
    <property type="molecule type" value="Genomic_DNA"/>
</dbReference>
<dbReference type="Proteomes" id="UP000256779">
    <property type="component" value="Unassembled WGS sequence"/>
</dbReference>
<feature type="domain" description="Glycosyltransferase 2-like" evidence="1">
    <location>
        <begin position="8"/>
        <end position="169"/>
    </location>
</feature>
<dbReference type="InterPro" id="IPR001173">
    <property type="entry name" value="Glyco_trans_2-like"/>
</dbReference>
<dbReference type="PANTHER" id="PTHR22916">
    <property type="entry name" value="GLYCOSYLTRANSFERASE"/>
    <property type="match status" value="1"/>
</dbReference>
<comment type="caution">
    <text evidence="2">The sequence shown here is derived from an EMBL/GenBank/DDBJ whole genome shotgun (WGS) entry which is preliminary data.</text>
</comment>
<evidence type="ECO:0000313" key="3">
    <source>
        <dbReference type="Proteomes" id="UP000256779"/>
    </source>
</evidence>
<dbReference type="Gene3D" id="3.90.550.10">
    <property type="entry name" value="Spore Coat Polysaccharide Biosynthesis Protein SpsA, Chain A"/>
    <property type="match status" value="1"/>
</dbReference>
<protein>
    <submittedName>
        <fullName evidence="2">Glycosyltransferase involved in cell wall biosynthesis</fullName>
    </submittedName>
</protein>
<proteinExistence type="predicted"/>
<dbReference type="PANTHER" id="PTHR22916:SF3">
    <property type="entry name" value="UDP-GLCNAC:BETAGAL BETA-1,3-N-ACETYLGLUCOSAMINYLTRANSFERASE-LIKE PROTEIN 1"/>
    <property type="match status" value="1"/>
</dbReference>
<dbReference type="Pfam" id="PF00535">
    <property type="entry name" value="Glycos_transf_2"/>
    <property type="match status" value="1"/>
</dbReference>
<dbReference type="AlphaFoldDB" id="A0A3D9L178"/>
<dbReference type="GO" id="GO:0016758">
    <property type="term" value="F:hexosyltransferase activity"/>
    <property type="evidence" value="ECO:0007669"/>
    <property type="project" value="UniProtKB-ARBA"/>
</dbReference>
<gene>
    <name evidence="2" type="ORF">C7460_112103</name>
</gene>
<name>A0A3D9L178_MARFU</name>
<evidence type="ECO:0000313" key="2">
    <source>
        <dbReference type="EMBL" id="RED97493.1"/>
    </source>
</evidence>
<keyword evidence="3" id="KW-1185">Reference proteome</keyword>
<dbReference type="SUPFAM" id="SSF53448">
    <property type="entry name" value="Nucleotide-diphospho-sugar transferases"/>
    <property type="match status" value="1"/>
</dbReference>
<sequence length="316" mass="37001">MSSVVTVSILMPVKNGEKFINETVSSISEQSYSDWELIIVDDHSTDSTVDIISSFCGEDSRIRQYTNPGQGILPALEYALSQANGSYVTRMDADDLMPKDRIQLMVNAISSQPTKTIVTGLIRYFGLKVSDGYRAYEEWINDINLQNRQWTQVYRECVIASPNWMIRREELDLNQLQYPEDYDLVFDWYQKGFHIHCIPKVTLYWREHPDRTSRNNSNYQQRAFFNLKIQKFIELDLQNGNLCLWGNNLKSQLTKHILKSENIPFRQFDLTNYQSLTAVKDVKLLVAVWPDPAQRKKIEAFLHENGLEQGRHWWYL</sequence>
<dbReference type="InterPro" id="IPR029044">
    <property type="entry name" value="Nucleotide-diphossugar_trans"/>
</dbReference>
<keyword evidence="2" id="KW-0808">Transferase</keyword>
<reference evidence="2 3" key="1">
    <citation type="submission" date="2018-07" db="EMBL/GenBank/DDBJ databases">
        <title>Genomic Encyclopedia of Type Strains, Phase IV (KMG-IV): sequencing the most valuable type-strain genomes for metagenomic binning, comparative biology and taxonomic classification.</title>
        <authorList>
            <person name="Goeker M."/>
        </authorList>
    </citation>
    <scope>NUCLEOTIDE SEQUENCE [LARGE SCALE GENOMIC DNA]</scope>
    <source>
        <strain evidence="2 3">DSM 4134</strain>
    </source>
</reference>
<accession>A0A3D9L178</accession>